<dbReference type="InterPro" id="IPR004561">
    <property type="entry name" value="IsoChor_synthase"/>
</dbReference>
<dbReference type="SUPFAM" id="SSF56322">
    <property type="entry name" value="ADC synthase"/>
    <property type="match status" value="1"/>
</dbReference>
<comment type="catalytic activity">
    <reaction evidence="1">
        <text>chorismate = isochorismate</text>
        <dbReference type="Rhea" id="RHEA:18985"/>
        <dbReference type="ChEBI" id="CHEBI:29748"/>
        <dbReference type="ChEBI" id="CHEBI:29780"/>
        <dbReference type="EC" id="5.4.4.2"/>
    </reaction>
</comment>
<keyword evidence="8" id="KW-1185">Reference proteome</keyword>
<dbReference type="EC" id="5.4.4.2" evidence="3"/>
<protein>
    <recommendedName>
        <fullName evidence="3">isochorismate synthase</fullName>
        <ecNumber evidence="3">5.4.4.2</ecNumber>
    </recommendedName>
    <alternativeName>
        <fullName evidence="5">Isochorismate mutase</fullName>
    </alternativeName>
</protein>
<comment type="caution">
    <text evidence="7">The sequence shown here is derived from an EMBL/GenBank/DDBJ whole genome shotgun (WGS) entry which is preliminary data.</text>
</comment>
<dbReference type="Gene3D" id="3.60.120.10">
    <property type="entry name" value="Anthranilate synthase"/>
    <property type="match status" value="1"/>
</dbReference>
<dbReference type="AlphaFoldDB" id="A0A011NRG2"/>
<dbReference type="PATRIC" id="fig|1454001.3.peg.2309"/>
<dbReference type="InterPro" id="IPR015890">
    <property type="entry name" value="Chorismate_C"/>
</dbReference>
<dbReference type="EMBL" id="JFAX01000012">
    <property type="protein sequence ID" value="EXI67202.1"/>
    <property type="molecule type" value="Genomic_DNA"/>
</dbReference>
<dbReference type="STRING" id="1454001.AW08_02306"/>
<dbReference type="NCBIfam" id="TIGR00543">
    <property type="entry name" value="isochor_syn"/>
    <property type="match status" value="1"/>
</dbReference>
<evidence type="ECO:0000256" key="2">
    <source>
        <dbReference type="ARBA" id="ARBA00005297"/>
    </source>
</evidence>
<evidence type="ECO:0000313" key="8">
    <source>
        <dbReference type="Proteomes" id="UP000020218"/>
    </source>
</evidence>
<evidence type="ECO:0000256" key="1">
    <source>
        <dbReference type="ARBA" id="ARBA00000799"/>
    </source>
</evidence>
<organism evidence="7 8">
    <name type="scientific">Candidatus Accumulibacter adjunctus</name>
    <dbReference type="NCBI Taxonomy" id="1454001"/>
    <lineage>
        <taxon>Bacteria</taxon>
        <taxon>Pseudomonadati</taxon>
        <taxon>Pseudomonadota</taxon>
        <taxon>Betaproteobacteria</taxon>
        <taxon>Candidatus Accumulibacter</taxon>
    </lineage>
</organism>
<evidence type="ECO:0000256" key="4">
    <source>
        <dbReference type="ARBA" id="ARBA00023235"/>
    </source>
</evidence>
<dbReference type="PANTHER" id="PTHR42839:SF2">
    <property type="entry name" value="ISOCHORISMATE SYNTHASE ENTC"/>
    <property type="match status" value="1"/>
</dbReference>
<comment type="similarity">
    <text evidence="2">Belongs to the isochorismate synthase family.</text>
</comment>
<evidence type="ECO:0000256" key="5">
    <source>
        <dbReference type="ARBA" id="ARBA00041564"/>
    </source>
</evidence>
<gene>
    <name evidence="7" type="primary">dhbC</name>
    <name evidence="7" type="ORF">AW08_02306</name>
</gene>
<sequence length="476" mass="50056">MTPRQLLDATQIAFLGRRLRALLDGARGNDLLSISLDLGGGDDDWLGVEDGAWPGVDLTRPACHWWAAPATSGGREYRLAIGRAIDFQSAGAARFSALQAAFAGLRAVWRHDDAQRSGRSPLAHLGFAFADESADGWPNAQLVVPAVLLQSAGGRRTATFSCVAAAGETALAGWLDGLRGNAWQPRRSPAPPLPETVGPLAGQAFMARVAAALQAIHGGQLDKLVLARSQRCTTDCAIDVATLLATLRDRHPGCTIYGVARGGEAFVGATPERLLALRQGTVQVDALAGSAWRAGGRGWAASPSLHDAKNRREQQFVVDAVRAALSPFCSTLAAPQAAEVLQSGALQHLRTTVHGCLQPGVAFFELLAALHPTPAVGGWPVATASRWLQSHGERRGAWYSGGIGWLDRAGDGDSVVALRCARINGRQAELFAGAGIVAGSDPAQELAETEVKLAVIADALRHARRRRPLAERAASA</sequence>
<evidence type="ECO:0000256" key="3">
    <source>
        <dbReference type="ARBA" id="ARBA00012824"/>
    </source>
</evidence>
<evidence type="ECO:0000313" key="7">
    <source>
        <dbReference type="EMBL" id="EXI67202.1"/>
    </source>
</evidence>
<name>A0A011NRG2_9PROT</name>
<keyword evidence="4 7" id="KW-0413">Isomerase</keyword>
<dbReference type="Pfam" id="PF00425">
    <property type="entry name" value="Chorismate_bind"/>
    <property type="match status" value="1"/>
</dbReference>
<dbReference type="GO" id="GO:0008909">
    <property type="term" value="F:isochorismate synthase activity"/>
    <property type="evidence" value="ECO:0007669"/>
    <property type="project" value="UniProtKB-EC"/>
</dbReference>
<feature type="domain" description="Chorismate-utilising enzyme C-terminal" evidence="6">
    <location>
        <begin position="203"/>
        <end position="452"/>
    </location>
</feature>
<reference evidence="7" key="1">
    <citation type="submission" date="2014-02" db="EMBL/GenBank/DDBJ databases">
        <title>Expanding our view of genomic diversity in Candidatus Accumulibacter clades.</title>
        <authorList>
            <person name="Skennerton C.T."/>
            <person name="Barr J.J."/>
            <person name="Slater F.R."/>
            <person name="Bond P.L."/>
            <person name="Tyson G.W."/>
        </authorList>
    </citation>
    <scope>NUCLEOTIDE SEQUENCE [LARGE SCALE GENOMIC DNA]</scope>
</reference>
<dbReference type="Proteomes" id="UP000020218">
    <property type="component" value="Unassembled WGS sequence"/>
</dbReference>
<dbReference type="PANTHER" id="PTHR42839">
    <property type="entry name" value="ISOCHORISMATE SYNTHASE ENTC"/>
    <property type="match status" value="1"/>
</dbReference>
<proteinExistence type="inferred from homology"/>
<evidence type="ECO:0000259" key="6">
    <source>
        <dbReference type="Pfam" id="PF00425"/>
    </source>
</evidence>
<dbReference type="InterPro" id="IPR005801">
    <property type="entry name" value="ADC_synthase"/>
</dbReference>
<accession>A0A011NRG2</accession>